<evidence type="ECO:0000313" key="3">
    <source>
        <dbReference type="Proteomes" id="UP000625711"/>
    </source>
</evidence>
<dbReference type="Proteomes" id="UP000625711">
    <property type="component" value="Unassembled WGS sequence"/>
</dbReference>
<protein>
    <submittedName>
        <fullName evidence="2">Uncharacterized protein</fullName>
    </submittedName>
</protein>
<reference evidence="2" key="1">
    <citation type="submission" date="2020-08" db="EMBL/GenBank/DDBJ databases">
        <title>Genome sequencing and assembly of the red palm weevil Rhynchophorus ferrugineus.</title>
        <authorList>
            <person name="Dias G.B."/>
            <person name="Bergman C.M."/>
            <person name="Manee M."/>
        </authorList>
    </citation>
    <scope>NUCLEOTIDE SEQUENCE</scope>
    <source>
        <strain evidence="2">AA-2017</strain>
        <tissue evidence="2">Whole larva</tissue>
    </source>
</reference>
<accession>A0A834IBP6</accession>
<feature type="region of interest" description="Disordered" evidence="1">
    <location>
        <begin position="1"/>
        <end position="28"/>
    </location>
</feature>
<gene>
    <name evidence="2" type="ORF">GWI33_009300</name>
</gene>
<name>A0A834IBP6_RHYFE</name>
<evidence type="ECO:0000256" key="1">
    <source>
        <dbReference type="SAM" id="MobiDB-lite"/>
    </source>
</evidence>
<sequence length="72" mass="8325">MLQITRVRERGESRNNNNEKGKQKGRWTRLDQEKQLKLLKLRSRHVLSPRLAARNGPNGMAEEGTALILTIF</sequence>
<proteinExistence type="predicted"/>
<dbReference type="AlphaFoldDB" id="A0A834IBP6"/>
<evidence type="ECO:0000313" key="2">
    <source>
        <dbReference type="EMBL" id="KAF7277689.1"/>
    </source>
</evidence>
<keyword evidence="3" id="KW-1185">Reference proteome</keyword>
<comment type="caution">
    <text evidence="2">The sequence shown here is derived from an EMBL/GenBank/DDBJ whole genome shotgun (WGS) entry which is preliminary data.</text>
</comment>
<dbReference type="EMBL" id="JAACXV010000415">
    <property type="protein sequence ID" value="KAF7277689.1"/>
    <property type="molecule type" value="Genomic_DNA"/>
</dbReference>
<organism evidence="2 3">
    <name type="scientific">Rhynchophorus ferrugineus</name>
    <name type="common">Red palm weevil</name>
    <name type="synonym">Curculio ferrugineus</name>
    <dbReference type="NCBI Taxonomy" id="354439"/>
    <lineage>
        <taxon>Eukaryota</taxon>
        <taxon>Metazoa</taxon>
        <taxon>Ecdysozoa</taxon>
        <taxon>Arthropoda</taxon>
        <taxon>Hexapoda</taxon>
        <taxon>Insecta</taxon>
        <taxon>Pterygota</taxon>
        <taxon>Neoptera</taxon>
        <taxon>Endopterygota</taxon>
        <taxon>Coleoptera</taxon>
        <taxon>Polyphaga</taxon>
        <taxon>Cucujiformia</taxon>
        <taxon>Curculionidae</taxon>
        <taxon>Dryophthorinae</taxon>
        <taxon>Rhynchophorus</taxon>
    </lineage>
</organism>